<evidence type="ECO:0000313" key="2">
    <source>
        <dbReference type="EMBL" id="ODM02012.1"/>
    </source>
</evidence>
<accession>A0A1E2ZZU1</accession>
<feature type="domain" description="Phospholipase C/D" evidence="1">
    <location>
        <begin position="6"/>
        <end position="99"/>
    </location>
</feature>
<evidence type="ECO:0000313" key="3">
    <source>
        <dbReference type="Proteomes" id="UP000094067"/>
    </source>
</evidence>
<dbReference type="Pfam" id="PF00882">
    <property type="entry name" value="Zn_dep_PLPC"/>
    <property type="match status" value="1"/>
</dbReference>
<dbReference type="EMBL" id="MCGH01000005">
    <property type="protein sequence ID" value="ODM02012.1"/>
    <property type="molecule type" value="Genomic_DNA"/>
</dbReference>
<dbReference type="InterPro" id="IPR029002">
    <property type="entry name" value="PLPC/GPLD1"/>
</dbReference>
<dbReference type="RefSeq" id="WP_069155243.1">
    <property type="nucleotide sequence ID" value="NZ_MCGH01000005.1"/>
</dbReference>
<name>A0A1E2ZZU1_9FIRM</name>
<gene>
    <name evidence="2" type="ORF">BEI61_06011</name>
</gene>
<organism evidence="2 3">
    <name type="scientific">Eisenbergiella tayi</name>
    <dbReference type="NCBI Taxonomy" id="1432052"/>
    <lineage>
        <taxon>Bacteria</taxon>
        <taxon>Bacillati</taxon>
        <taxon>Bacillota</taxon>
        <taxon>Clostridia</taxon>
        <taxon>Lachnospirales</taxon>
        <taxon>Lachnospiraceae</taxon>
        <taxon>Eisenbergiella</taxon>
    </lineage>
</organism>
<dbReference type="Proteomes" id="UP000094067">
    <property type="component" value="Unassembled WGS sequence"/>
</dbReference>
<comment type="caution">
    <text evidence="2">The sequence shown here is derived from an EMBL/GenBank/DDBJ whole genome shotgun (WGS) entry which is preliminary data.</text>
</comment>
<reference evidence="2 3" key="1">
    <citation type="submission" date="2016-07" db="EMBL/GenBank/DDBJ databases">
        <title>Characterization of isolates of Eisenbergiella tayi derived from blood cultures, using whole genome sequencing.</title>
        <authorList>
            <person name="Burdz T."/>
            <person name="Wiebe D."/>
            <person name="Huynh C."/>
            <person name="Bernard K."/>
        </authorList>
    </citation>
    <scope>NUCLEOTIDE SEQUENCE [LARGE SCALE GENOMIC DNA]</scope>
    <source>
        <strain evidence="2 3">NML 110608</strain>
    </source>
</reference>
<proteinExistence type="predicted"/>
<sequence>MATWMVHLRIADGIMKEIPKLERQEFIMGNIAPDSGVPNEDWSVFTPNTNVSHFKKDGEITVPLFRDKYMNKELWAGYSDKEKSFFLGYYIHLLTDVLWKEKITDPSIQRFSELFGKDKDAIWKLKEDWYDLDHLFLEKNPCFRTFLEYENAVGFTNTFMKEFAEDALDDRRAYVSNFYREKHENLEREYPYLNEQEMGLFVGNTIELLTQRLIEEKWLAE</sequence>
<evidence type="ECO:0000259" key="1">
    <source>
        <dbReference type="Pfam" id="PF00882"/>
    </source>
</evidence>
<dbReference type="AlphaFoldDB" id="A0A1E2ZZU1"/>
<protein>
    <recommendedName>
        <fullName evidence="1">Phospholipase C/D domain-containing protein</fullName>
    </recommendedName>
</protein>